<dbReference type="PANTHER" id="PTHR30346">
    <property type="entry name" value="TRANSCRIPTIONAL DUAL REGULATOR HCAR-RELATED"/>
    <property type="match status" value="1"/>
</dbReference>
<dbReference type="GO" id="GO:0032993">
    <property type="term" value="C:protein-DNA complex"/>
    <property type="evidence" value="ECO:0007669"/>
    <property type="project" value="TreeGrafter"/>
</dbReference>
<dbReference type="SUPFAM" id="SSF53850">
    <property type="entry name" value="Periplasmic binding protein-like II"/>
    <property type="match status" value="1"/>
</dbReference>
<keyword evidence="4" id="KW-0804">Transcription</keyword>
<dbReference type="CDD" id="cd08423">
    <property type="entry name" value="PBP2_LTTR_like_6"/>
    <property type="match status" value="1"/>
</dbReference>
<dbReference type="Gene3D" id="1.10.10.10">
    <property type="entry name" value="Winged helix-like DNA-binding domain superfamily/Winged helix DNA-binding domain"/>
    <property type="match status" value="1"/>
</dbReference>
<dbReference type="STRING" id="587909.SAMN05421810_103439"/>
<keyword evidence="2" id="KW-0805">Transcription regulation</keyword>
<evidence type="ECO:0000256" key="4">
    <source>
        <dbReference type="ARBA" id="ARBA00023163"/>
    </source>
</evidence>
<dbReference type="InterPro" id="IPR005119">
    <property type="entry name" value="LysR_subst-bd"/>
</dbReference>
<evidence type="ECO:0000259" key="5">
    <source>
        <dbReference type="PROSITE" id="PS50931"/>
    </source>
</evidence>
<dbReference type="InterPro" id="IPR036390">
    <property type="entry name" value="WH_DNA-bd_sf"/>
</dbReference>
<evidence type="ECO:0000256" key="3">
    <source>
        <dbReference type="ARBA" id="ARBA00023125"/>
    </source>
</evidence>
<dbReference type="Gene3D" id="3.40.190.10">
    <property type="entry name" value="Periplasmic binding protein-like II"/>
    <property type="match status" value="2"/>
</dbReference>
<proteinExistence type="inferred from homology"/>
<gene>
    <name evidence="6" type="ORF">SAMN05421810_103439</name>
</gene>
<protein>
    <submittedName>
        <fullName evidence="6">DNA-binding transcriptional regulator, LysR family</fullName>
    </submittedName>
</protein>
<feature type="domain" description="HTH lysR-type" evidence="5">
    <location>
        <begin position="2"/>
        <end position="59"/>
    </location>
</feature>
<dbReference type="AlphaFoldDB" id="A0A1I5T8Q7"/>
<organism evidence="6 7">
    <name type="scientific">Amycolatopsis arida</name>
    <dbReference type="NCBI Taxonomy" id="587909"/>
    <lineage>
        <taxon>Bacteria</taxon>
        <taxon>Bacillati</taxon>
        <taxon>Actinomycetota</taxon>
        <taxon>Actinomycetes</taxon>
        <taxon>Pseudonocardiales</taxon>
        <taxon>Pseudonocardiaceae</taxon>
        <taxon>Amycolatopsis</taxon>
    </lineage>
</organism>
<dbReference type="GO" id="GO:0003700">
    <property type="term" value="F:DNA-binding transcription factor activity"/>
    <property type="evidence" value="ECO:0007669"/>
    <property type="project" value="InterPro"/>
</dbReference>
<dbReference type="PROSITE" id="PS50931">
    <property type="entry name" value="HTH_LYSR"/>
    <property type="match status" value="1"/>
</dbReference>
<reference evidence="7" key="1">
    <citation type="submission" date="2016-10" db="EMBL/GenBank/DDBJ databases">
        <authorList>
            <person name="Varghese N."/>
            <person name="Submissions S."/>
        </authorList>
    </citation>
    <scope>NUCLEOTIDE SEQUENCE [LARGE SCALE GENOMIC DNA]</scope>
    <source>
        <strain evidence="7">CGMCC 4.5579</strain>
    </source>
</reference>
<dbReference type="EMBL" id="FOWW01000003">
    <property type="protein sequence ID" value="SFP79429.1"/>
    <property type="molecule type" value="Genomic_DNA"/>
</dbReference>
<evidence type="ECO:0000256" key="2">
    <source>
        <dbReference type="ARBA" id="ARBA00023015"/>
    </source>
</evidence>
<evidence type="ECO:0000313" key="7">
    <source>
        <dbReference type="Proteomes" id="UP000198727"/>
    </source>
</evidence>
<sequence>MIDLRRLHVLRAVAHYGTVTAAAQSLHLTPSAASQQVRQLGRELGVTLLEPQGRRVRLTSAARALLTHAHAIEERWRQAETELRACDGSPTGVLRMASFPTAIAAVLAPTAARLHAEHPGLTVEMHEGEVSDCVDLLFDGGAELAVLEAVADGPATTDPRFEQHPLLDDPFDLMVAADHPLAGRTSVELVELATERWIVPTPPCASRQHVLAACSAAGFTPAAAHHIGDIRAAAALVEQGLGIAMVPRIAGLQTNRHVARLPITGPAIPARKLVTAVRRGTGTSPAVSTALRALHDQADRLRR</sequence>
<dbReference type="SUPFAM" id="SSF46785">
    <property type="entry name" value="Winged helix' DNA-binding domain"/>
    <property type="match status" value="1"/>
</dbReference>
<dbReference type="GO" id="GO:0003677">
    <property type="term" value="F:DNA binding"/>
    <property type="evidence" value="ECO:0007669"/>
    <property type="project" value="UniProtKB-KW"/>
</dbReference>
<keyword evidence="7" id="KW-1185">Reference proteome</keyword>
<evidence type="ECO:0000313" key="6">
    <source>
        <dbReference type="EMBL" id="SFP79429.1"/>
    </source>
</evidence>
<dbReference type="RefSeq" id="WP_092530067.1">
    <property type="nucleotide sequence ID" value="NZ_FOWW01000003.1"/>
</dbReference>
<name>A0A1I5T8Q7_9PSEU</name>
<keyword evidence="3 6" id="KW-0238">DNA-binding</keyword>
<dbReference type="InterPro" id="IPR036388">
    <property type="entry name" value="WH-like_DNA-bd_sf"/>
</dbReference>
<dbReference type="Pfam" id="PF00126">
    <property type="entry name" value="HTH_1"/>
    <property type="match status" value="1"/>
</dbReference>
<dbReference type="InterPro" id="IPR000847">
    <property type="entry name" value="LysR_HTH_N"/>
</dbReference>
<dbReference type="OrthoDB" id="4131546at2"/>
<dbReference type="Proteomes" id="UP000198727">
    <property type="component" value="Unassembled WGS sequence"/>
</dbReference>
<comment type="similarity">
    <text evidence="1">Belongs to the LysR transcriptional regulatory family.</text>
</comment>
<dbReference type="PANTHER" id="PTHR30346:SF29">
    <property type="entry name" value="LYSR SUBSTRATE-BINDING"/>
    <property type="match status" value="1"/>
</dbReference>
<accession>A0A1I5T8Q7</accession>
<dbReference type="Pfam" id="PF03466">
    <property type="entry name" value="LysR_substrate"/>
    <property type="match status" value="1"/>
</dbReference>
<evidence type="ECO:0000256" key="1">
    <source>
        <dbReference type="ARBA" id="ARBA00009437"/>
    </source>
</evidence>